<keyword evidence="4 16" id="KW-0597">Phosphoprotein</keyword>
<keyword evidence="6 16" id="KW-0288">FMN</keyword>
<keyword evidence="3" id="KW-0997">Cell inner membrane</keyword>
<keyword evidence="8 16" id="KW-1278">Translocase</keyword>
<dbReference type="EC" id="7.2.1.1" evidence="16 17"/>
<evidence type="ECO:0000256" key="14">
    <source>
        <dbReference type="ARBA" id="ARBA00023136"/>
    </source>
</evidence>
<feature type="modified residue" description="FMN phosphoryl threonine" evidence="16">
    <location>
        <position position="209"/>
    </location>
</feature>
<evidence type="ECO:0000256" key="3">
    <source>
        <dbReference type="ARBA" id="ARBA00022519"/>
    </source>
</evidence>
<dbReference type="GO" id="GO:0005886">
    <property type="term" value="C:plasma membrane"/>
    <property type="evidence" value="ECO:0007669"/>
    <property type="project" value="UniProtKB-SubCell"/>
</dbReference>
<dbReference type="PIRSF" id="PIRSF009437">
    <property type="entry name" value="NQR-1_subunit_C"/>
    <property type="match status" value="1"/>
</dbReference>
<comment type="subunit">
    <text evidence="16 17">Composed of six subunits; NqrA, NqrB, NqrC, NqrD, NqrE and NqrF.</text>
</comment>
<comment type="caution">
    <text evidence="19">The sequence shown here is derived from an EMBL/GenBank/DDBJ whole genome shotgun (WGS) entry which is preliminary data.</text>
</comment>
<comment type="caution">
    <text evidence="16">Lacks conserved residue(s) required for the propagation of feature annotation.</text>
</comment>
<dbReference type="GO" id="GO:0016655">
    <property type="term" value="F:oxidoreductase activity, acting on NAD(P)H, quinone or similar compound as acceptor"/>
    <property type="evidence" value="ECO:0007669"/>
    <property type="project" value="UniProtKB-UniRule"/>
</dbReference>
<dbReference type="EMBL" id="JAHXRF010000001">
    <property type="protein sequence ID" value="MBW4864487.1"/>
    <property type="molecule type" value="Genomic_DNA"/>
</dbReference>
<dbReference type="HAMAP" id="MF_00427">
    <property type="entry name" value="NqrC"/>
    <property type="match status" value="1"/>
</dbReference>
<keyword evidence="10 16" id="KW-0520">NAD</keyword>
<dbReference type="Proteomes" id="UP001196873">
    <property type="component" value="Unassembled WGS sequence"/>
</dbReference>
<keyword evidence="1 16" id="KW-0813">Transport</keyword>
<evidence type="ECO:0000256" key="8">
    <source>
        <dbReference type="ARBA" id="ARBA00022967"/>
    </source>
</evidence>
<reference evidence="19" key="1">
    <citation type="submission" date="2021-07" db="EMBL/GenBank/DDBJ databases">
        <title>Genomic diversity and antimicrobial resistance of Prevotella spp. isolated from chronic lung disease airways.</title>
        <authorList>
            <person name="Webb K.A."/>
            <person name="Olagoke O.S."/>
            <person name="Baird T."/>
            <person name="Neill J."/>
            <person name="Pham A."/>
            <person name="Wells T.J."/>
            <person name="Ramsay K.A."/>
            <person name="Bell S.C."/>
            <person name="Sarovich D.S."/>
            <person name="Price E.P."/>
        </authorList>
    </citation>
    <scope>NUCLEOTIDE SEQUENCE</scope>
    <source>
        <strain evidence="19">SCHI0047.S.3</strain>
    </source>
</reference>
<keyword evidence="2 16" id="KW-1003">Cell membrane</keyword>
<dbReference type="PANTHER" id="PTHR37838:SF1">
    <property type="entry name" value="NA(+)-TRANSLOCATING NADH-QUINONE REDUCTASE SUBUNIT C"/>
    <property type="match status" value="1"/>
</dbReference>
<feature type="domain" description="FMN-binding" evidence="18">
    <location>
        <begin position="127"/>
        <end position="226"/>
    </location>
</feature>
<keyword evidence="9 16" id="KW-1133">Transmembrane helix</keyword>
<evidence type="ECO:0000256" key="13">
    <source>
        <dbReference type="ARBA" id="ARBA00023075"/>
    </source>
</evidence>
<organism evidence="19 20">
    <name type="scientific">Segatella salivae</name>
    <dbReference type="NCBI Taxonomy" id="228604"/>
    <lineage>
        <taxon>Bacteria</taxon>
        <taxon>Pseudomonadati</taxon>
        <taxon>Bacteroidota</taxon>
        <taxon>Bacteroidia</taxon>
        <taxon>Bacteroidales</taxon>
        <taxon>Prevotellaceae</taxon>
        <taxon>Segatella</taxon>
    </lineage>
</organism>
<protein>
    <recommendedName>
        <fullName evidence="16 17">Na(+)-translocating NADH-quinone reductase subunit C</fullName>
        <shortName evidence="16 17">Na(+)-NQR subunit C</shortName>
        <shortName evidence="16 17">Na(+)-translocating NQR subunit C</shortName>
        <ecNumber evidence="16 17">7.2.1.1</ecNumber>
    </recommendedName>
    <alternativeName>
        <fullName evidence="16 17">NQR complex subunit C</fullName>
    </alternativeName>
    <alternativeName>
        <fullName evidence="16 17">NQR-1 subunit C</fullName>
    </alternativeName>
</protein>
<evidence type="ECO:0000313" key="20">
    <source>
        <dbReference type="Proteomes" id="UP001196873"/>
    </source>
</evidence>
<evidence type="ECO:0000313" key="19">
    <source>
        <dbReference type="EMBL" id="MBW4864487.1"/>
    </source>
</evidence>
<sequence>MKTNSNSYTIIYSVIIVVIVAFLLAFVSQALKPMQDANVALDKKKQILNSLNIRDLNDAQADAKYKEVVVADRVIDEKGKVLLPGTTGGENAGFKLESKDYKEGKLALYICRVNGETKYVIPVYGMGLWGPISGYIALNGDKSTVYGVYFNHESETAGLGAEIKDNKAWQEKFQGKKLFKNGDDKAIALSVEKKVEDPTTQVDAVTGATLTSNGVRDMLHEALGKYLVFINQK</sequence>
<comment type="function">
    <text evidence="16">NQR complex catalyzes the reduction of ubiquinone-1 to ubiquinol by two successive reactions, coupled with the transport of Na(+) ions from the cytoplasm to the periplasm. NqrA to NqrE are probably involved in the second step, the conversion of ubisemiquinone to ubiquinol.</text>
</comment>
<evidence type="ECO:0000256" key="16">
    <source>
        <dbReference type="HAMAP-Rule" id="MF_00427"/>
    </source>
</evidence>
<keyword evidence="7 16" id="KW-0812">Transmembrane</keyword>
<gene>
    <name evidence="16 19" type="primary">nqrC</name>
    <name evidence="19" type="ORF">KZY68_00295</name>
</gene>
<dbReference type="RefSeq" id="WP_219426065.1">
    <property type="nucleotide sequence ID" value="NZ_JAHXQY010000012.1"/>
</dbReference>
<dbReference type="InterPro" id="IPR010204">
    <property type="entry name" value="NqrC"/>
</dbReference>
<dbReference type="PANTHER" id="PTHR37838">
    <property type="entry name" value="NA(+)-TRANSLOCATING NADH-QUINONE REDUCTASE SUBUNIT C"/>
    <property type="match status" value="1"/>
</dbReference>
<dbReference type="GO" id="GO:0006814">
    <property type="term" value="P:sodium ion transport"/>
    <property type="evidence" value="ECO:0007669"/>
    <property type="project" value="UniProtKB-UniRule"/>
</dbReference>
<evidence type="ECO:0000256" key="10">
    <source>
        <dbReference type="ARBA" id="ARBA00023027"/>
    </source>
</evidence>
<keyword evidence="11 16" id="KW-0915">Sodium</keyword>
<dbReference type="Pfam" id="PF04205">
    <property type="entry name" value="FMN_bind"/>
    <property type="match status" value="1"/>
</dbReference>
<comment type="catalytic activity">
    <reaction evidence="16 17">
        <text>a ubiquinone + n Na(+)(in) + NADH + H(+) = a ubiquinol + n Na(+)(out) + NAD(+)</text>
        <dbReference type="Rhea" id="RHEA:47748"/>
        <dbReference type="Rhea" id="RHEA-COMP:9565"/>
        <dbReference type="Rhea" id="RHEA-COMP:9566"/>
        <dbReference type="ChEBI" id="CHEBI:15378"/>
        <dbReference type="ChEBI" id="CHEBI:16389"/>
        <dbReference type="ChEBI" id="CHEBI:17976"/>
        <dbReference type="ChEBI" id="CHEBI:29101"/>
        <dbReference type="ChEBI" id="CHEBI:57540"/>
        <dbReference type="ChEBI" id="CHEBI:57945"/>
        <dbReference type="EC" id="7.2.1.1"/>
    </reaction>
</comment>
<evidence type="ECO:0000256" key="4">
    <source>
        <dbReference type="ARBA" id="ARBA00022553"/>
    </source>
</evidence>
<comment type="cofactor">
    <cofactor evidence="16 17">
        <name>FMN</name>
        <dbReference type="ChEBI" id="CHEBI:58210"/>
    </cofactor>
</comment>
<evidence type="ECO:0000256" key="17">
    <source>
        <dbReference type="PIRNR" id="PIRNR009437"/>
    </source>
</evidence>
<keyword evidence="15 16" id="KW-0739">Sodium transport</keyword>
<accession>A0AAW4NKF9</accession>
<keyword evidence="12 16" id="KW-0406">Ion transport</keyword>
<comment type="subcellular location">
    <subcellularLocation>
        <location evidence="16">Cell membrane</location>
        <topology evidence="16">Single-pass membrane protein</topology>
    </subcellularLocation>
</comment>
<evidence type="ECO:0000256" key="2">
    <source>
        <dbReference type="ARBA" id="ARBA00022475"/>
    </source>
</evidence>
<evidence type="ECO:0000256" key="9">
    <source>
        <dbReference type="ARBA" id="ARBA00022989"/>
    </source>
</evidence>
<evidence type="ECO:0000256" key="1">
    <source>
        <dbReference type="ARBA" id="ARBA00022448"/>
    </source>
</evidence>
<evidence type="ECO:0000256" key="7">
    <source>
        <dbReference type="ARBA" id="ARBA00022692"/>
    </source>
</evidence>
<dbReference type="GO" id="GO:0010181">
    <property type="term" value="F:FMN binding"/>
    <property type="evidence" value="ECO:0007669"/>
    <property type="project" value="UniProtKB-UniRule"/>
</dbReference>
<evidence type="ECO:0000256" key="5">
    <source>
        <dbReference type="ARBA" id="ARBA00022630"/>
    </source>
</evidence>
<dbReference type="SMART" id="SM00900">
    <property type="entry name" value="FMN_bind"/>
    <property type="match status" value="1"/>
</dbReference>
<keyword evidence="13 16" id="KW-0830">Ubiquinone</keyword>
<comment type="similarity">
    <text evidence="16 17">Belongs to the NqrC family.</text>
</comment>
<proteinExistence type="inferred from homology"/>
<dbReference type="NCBIfam" id="TIGR01938">
    <property type="entry name" value="nqrC"/>
    <property type="match status" value="1"/>
</dbReference>
<dbReference type="AlphaFoldDB" id="A0AAW4NKF9"/>
<dbReference type="InterPro" id="IPR007329">
    <property type="entry name" value="FMN-bd"/>
</dbReference>
<evidence type="ECO:0000259" key="18">
    <source>
        <dbReference type="SMART" id="SM00900"/>
    </source>
</evidence>
<name>A0AAW4NKF9_9BACT</name>
<evidence type="ECO:0000256" key="12">
    <source>
        <dbReference type="ARBA" id="ARBA00023065"/>
    </source>
</evidence>
<evidence type="ECO:0000256" key="6">
    <source>
        <dbReference type="ARBA" id="ARBA00022643"/>
    </source>
</evidence>
<feature type="transmembrane region" description="Helical" evidence="16">
    <location>
        <begin position="6"/>
        <end position="27"/>
    </location>
</feature>
<keyword evidence="5 16" id="KW-0285">Flavoprotein</keyword>
<evidence type="ECO:0000256" key="15">
    <source>
        <dbReference type="ARBA" id="ARBA00023201"/>
    </source>
</evidence>
<evidence type="ECO:0000256" key="11">
    <source>
        <dbReference type="ARBA" id="ARBA00023053"/>
    </source>
</evidence>
<keyword evidence="14 16" id="KW-0472">Membrane</keyword>